<dbReference type="EMBL" id="CP117884">
    <property type="protein sequence ID" value="WDF82919.1"/>
    <property type="molecule type" value="Genomic_DNA"/>
</dbReference>
<dbReference type="PROSITE" id="PS51154">
    <property type="entry name" value="MACRO"/>
    <property type="match status" value="1"/>
</dbReference>
<reference evidence="2 3" key="1">
    <citation type="submission" date="2023-02" db="EMBL/GenBank/DDBJ databases">
        <title>Genome sequence of Lacticaseibacillus sp. KACC 23028.</title>
        <authorList>
            <person name="Kim S."/>
            <person name="Heo J."/>
            <person name="Kwon S.-W."/>
        </authorList>
    </citation>
    <scope>NUCLEOTIDE SEQUENCE [LARGE SCALE GENOMIC DNA]</scope>
    <source>
        <strain evidence="2 3">KACC 23028</strain>
    </source>
</reference>
<organism evidence="2 3">
    <name type="scientific">Lacticaseibacillus pabuli</name>
    <dbReference type="NCBI Taxonomy" id="3025672"/>
    <lineage>
        <taxon>Bacteria</taxon>
        <taxon>Bacillati</taxon>
        <taxon>Bacillota</taxon>
        <taxon>Bacilli</taxon>
        <taxon>Lactobacillales</taxon>
        <taxon>Lactobacillaceae</taxon>
        <taxon>Lacticaseibacillus</taxon>
    </lineage>
</organism>
<proteinExistence type="predicted"/>
<accession>A0ABY7WRV6</accession>
<dbReference type="PANTHER" id="PTHR11106:SF27">
    <property type="entry name" value="MACRO DOMAIN-CONTAINING PROTEIN"/>
    <property type="match status" value="1"/>
</dbReference>
<dbReference type="Pfam" id="PF01661">
    <property type="entry name" value="Macro"/>
    <property type="match status" value="1"/>
</dbReference>
<evidence type="ECO:0000313" key="2">
    <source>
        <dbReference type="EMBL" id="WDF82919.1"/>
    </source>
</evidence>
<sequence length="176" mass="18861">MRVRVEVIRGDITKSRVDAIVNAANPSLLGGGGVDGAIHRAAGPQLLAACRQLGSCPRGEARVTNGFNLPAHFIIHTPGPIWQGGIADEAHVLADCYRNSLQLAEKMGCRTVDFASISTGIYGFPLPRAARIATQTINEVISENPGKLRRIRMVAFDGETENAYKQALSAAYFNMA</sequence>
<dbReference type="PANTHER" id="PTHR11106">
    <property type="entry name" value="GANGLIOSIDE INDUCED DIFFERENTIATION ASSOCIATED PROTEIN 2-RELATED"/>
    <property type="match status" value="1"/>
</dbReference>
<dbReference type="SMART" id="SM00506">
    <property type="entry name" value="A1pp"/>
    <property type="match status" value="1"/>
</dbReference>
<protein>
    <submittedName>
        <fullName evidence="2">O-acetyl-ADP-ribose deacetylase</fullName>
    </submittedName>
</protein>
<dbReference type="CDD" id="cd02908">
    <property type="entry name" value="Macro_OAADPr_deacetylase"/>
    <property type="match status" value="1"/>
</dbReference>
<name>A0ABY7WRV6_9LACO</name>
<evidence type="ECO:0000313" key="3">
    <source>
        <dbReference type="Proteomes" id="UP001220377"/>
    </source>
</evidence>
<dbReference type="Gene3D" id="3.40.220.10">
    <property type="entry name" value="Leucine Aminopeptidase, subunit E, domain 1"/>
    <property type="match status" value="1"/>
</dbReference>
<dbReference type="NCBIfam" id="NF001664">
    <property type="entry name" value="PRK00431.1-6"/>
    <property type="match status" value="1"/>
</dbReference>
<feature type="domain" description="Macro" evidence="1">
    <location>
        <begin position="1"/>
        <end position="172"/>
    </location>
</feature>
<dbReference type="SUPFAM" id="SSF52949">
    <property type="entry name" value="Macro domain-like"/>
    <property type="match status" value="1"/>
</dbReference>
<dbReference type="InterPro" id="IPR043472">
    <property type="entry name" value="Macro_dom-like"/>
</dbReference>
<gene>
    <name evidence="2" type="ORF">PQ472_01365</name>
</gene>
<evidence type="ECO:0000259" key="1">
    <source>
        <dbReference type="PROSITE" id="PS51154"/>
    </source>
</evidence>
<dbReference type="RefSeq" id="WP_274260697.1">
    <property type="nucleotide sequence ID" value="NZ_CP117884.1"/>
</dbReference>
<dbReference type="Proteomes" id="UP001220377">
    <property type="component" value="Chromosome"/>
</dbReference>
<keyword evidence="3" id="KW-1185">Reference proteome</keyword>
<dbReference type="InterPro" id="IPR002589">
    <property type="entry name" value="Macro_dom"/>
</dbReference>